<evidence type="ECO:0000256" key="1">
    <source>
        <dbReference type="SAM" id="Phobius"/>
    </source>
</evidence>
<dbReference type="AlphaFoldDB" id="A0A365PD99"/>
<feature type="transmembrane region" description="Helical" evidence="1">
    <location>
        <begin position="116"/>
        <end position="133"/>
    </location>
</feature>
<comment type="caution">
    <text evidence="2">The sequence shown here is derived from an EMBL/GenBank/DDBJ whole genome shotgun (WGS) entry which is preliminary data.</text>
</comment>
<sequence length="188" mass="20508">MTTHTDPARTGDTLTAAEQRFEKMQTRTEGRLPSWRTPARRRLLVRLNWASLAIMAAIAVAGYFWFPIILAWLPMTVVICVVWTMLRIAIDSKDTAPARYLDEFELATLLQARSRALSLVTGGLFVISMVLIFGSSLEIGDGHRLAYVMGGLGILTFLAGAVIPAAAMTRTMPPESGDDFGPAADHTA</sequence>
<keyword evidence="1" id="KW-0472">Membrane</keyword>
<feature type="transmembrane region" description="Helical" evidence="1">
    <location>
        <begin position="72"/>
        <end position="90"/>
    </location>
</feature>
<name>A0A365PD99_9ACTN</name>
<dbReference type="EMBL" id="QNTT01000004">
    <property type="protein sequence ID" value="RBA39824.1"/>
    <property type="molecule type" value="Genomic_DNA"/>
</dbReference>
<organism evidence="2 3">
    <name type="scientific">Dietzia maris</name>
    <dbReference type="NCBI Taxonomy" id="37915"/>
    <lineage>
        <taxon>Bacteria</taxon>
        <taxon>Bacillati</taxon>
        <taxon>Actinomycetota</taxon>
        <taxon>Actinomycetes</taxon>
        <taxon>Mycobacteriales</taxon>
        <taxon>Dietziaceae</taxon>
        <taxon>Dietzia</taxon>
    </lineage>
</organism>
<dbReference type="Proteomes" id="UP000252187">
    <property type="component" value="Unassembled WGS sequence"/>
</dbReference>
<proteinExistence type="predicted"/>
<keyword evidence="1" id="KW-0812">Transmembrane</keyword>
<keyword evidence="1" id="KW-1133">Transmembrane helix</keyword>
<evidence type="ECO:0000313" key="2">
    <source>
        <dbReference type="EMBL" id="RBA39824.1"/>
    </source>
</evidence>
<feature type="transmembrane region" description="Helical" evidence="1">
    <location>
        <begin position="43"/>
        <end position="66"/>
    </location>
</feature>
<evidence type="ECO:0000313" key="3">
    <source>
        <dbReference type="Proteomes" id="UP000252187"/>
    </source>
</evidence>
<gene>
    <name evidence="2" type="ORF">DQ226_02790</name>
</gene>
<reference evidence="2 3" key="1">
    <citation type="submission" date="2018-06" db="EMBL/GenBank/DDBJ databases">
        <title>Whole genome sequencing of four bacterial strains from South Shetland trench revealing bio-synthetic gene clusters.</title>
        <authorList>
            <person name="Abdel-Mageed W.M."/>
            <person name="Lehri B."/>
            <person name="Jarmusch S.A."/>
            <person name="Miranda K."/>
            <person name="Goodfellow M."/>
            <person name="Jaspars M."/>
            <person name="Karlyshev A.V."/>
        </authorList>
    </citation>
    <scope>NUCLEOTIDE SEQUENCE [LARGE SCALE GENOMIC DNA]</scope>
    <source>
        <strain evidence="2 3">SST1</strain>
    </source>
</reference>
<feature type="transmembrane region" description="Helical" evidence="1">
    <location>
        <begin position="145"/>
        <end position="167"/>
    </location>
</feature>
<protein>
    <submittedName>
        <fullName evidence="2">Uncharacterized protein</fullName>
    </submittedName>
</protein>
<accession>A0A365PD99</accession>